<evidence type="ECO:0000313" key="2">
    <source>
        <dbReference type="EMBL" id="MPC30890.1"/>
    </source>
</evidence>
<dbReference type="AlphaFoldDB" id="A0A5B7E9L6"/>
<reference evidence="2 3" key="1">
    <citation type="submission" date="2019-05" db="EMBL/GenBank/DDBJ databases">
        <title>Another draft genome of Portunus trituberculatus and its Hox gene families provides insights of decapod evolution.</title>
        <authorList>
            <person name="Jeong J.-H."/>
            <person name="Song I."/>
            <person name="Kim S."/>
            <person name="Choi T."/>
            <person name="Kim D."/>
            <person name="Ryu S."/>
            <person name="Kim W."/>
        </authorList>
    </citation>
    <scope>NUCLEOTIDE SEQUENCE [LARGE SCALE GENOMIC DNA]</scope>
    <source>
        <tissue evidence="2">Muscle</tissue>
    </source>
</reference>
<name>A0A5B7E9L6_PORTR</name>
<feature type="compositionally biased region" description="Low complexity" evidence="1">
    <location>
        <begin position="45"/>
        <end position="54"/>
    </location>
</feature>
<sequence>MKTSPEIHTPLLSLFRLVNGRFYGADIPTRAITTMYQTSTSYNYSNSQPNYSTTQHTITSYPLTPPHPRPQRAARHHNKLVHYTTSLERP</sequence>
<organism evidence="2 3">
    <name type="scientific">Portunus trituberculatus</name>
    <name type="common">Swimming crab</name>
    <name type="synonym">Neptunus trituberculatus</name>
    <dbReference type="NCBI Taxonomy" id="210409"/>
    <lineage>
        <taxon>Eukaryota</taxon>
        <taxon>Metazoa</taxon>
        <taxon>Ecdysozoa</taxon>
        <taxon>Arthropoda</taxon>
        <taxon>Crustacea</taxon>
        <taxon>Multicrustacea</taxon>
        <taxon>Malacostraca</taxon>
        <taxon>Eumalacostraca</taxon>
        <taxon>Eucarida</taxon>
        <taxon>Decapoda</taxon>
        <taxon>Pleocyemata</taxon>
        <taxon>Brachyura</taxon>
        <taxon>Eubrachyura</taxon>
        <taxon>Portunoidea</taxon>
        <taxon>Portunidae</taxon>
        <taxon>Portuninae</taxon>
        <taxon>Portunus</taxon>
    </lineage>
</organism>
<gene>
    <name evidence="2" type="ORF">E2C01_024161</name>
</gene>
<evidence type="ECO:0000313" key="3">
    <source>
        <dbReference type="Proteomes" id="UP000324222"/>
    </source>
</evidence>
<feature type="region of interest" description="Disordered" evidence="1">
    <location>
        <begin position="45"/>
        <end position="90"/>
    </location>
</feature>
<dbReference type="Proteomes" id="UP000324222">
    <property type="component" value="Unassembled WGS sequence"/>
</dbReference>
<evidence type="ECO:0000256" key="1">
    <source>
        <dbReference type="SAM" id="MobiDB-lite"/>
    </source>
</evidence>
<accession>A0A5B7E9L6</accession>
<feature type="compositionally biased region" description="Basic residues" evidence="1">
    <location>
        <begin position="69"/>
        <end position="80"/>
    </location>
</feature>
<comment type="caution">
    <text evidence="2">The sequence shown here is derived from an EMBL/GenBank/DDBJ whole genome shotgun (WGS) entry which is preliminary data.</text>
</comment>
<keyword evidence="3" id="KW-1185">Reference proteome</keyword>
<protein>
    <submittedName>
        <fullName evidence="2">Uncharacterized protein</fullName>
    </submittedName>
</protein>
<dbReference type="EMBL" id="VSRR010002334">
    <property type="protein sequence ID" value="MPC30890.1"/>
    <property type="molecule type" value="Genomic_DNA"/>
</dbReference>
<proteinExistence type="predicted"/>